<gene>
    <name evidence="1" type="ORF">DPEC_G00124110</name>
</gene>
<keyword evidence="2" id="KW-1185">Reference proteome</keyword>
<comment type="caution">
    <text evidence="1">The sequence shown here is derived from an EMBL/GenBank/DDBJ whole genome shotgun (WGS) entry which is preliminary data.</text>
</comment>
<reference evidence="1" key="1">
    <citation type="submission" date="2021-05" db="EMBL/GenBank/DDBJ databases">
        <authorList>
            <person name="Pan Q."/>
            <person name="Jouanno E."/>
            <person name="Zahm M."/>
            <person name="Klopp C."/>
            <person name="Cabau C."/>
            <person name="Louis A."/>
            <person name="Berthelot C."/>
            <person name="Parey E."/>
            <person name="Roest Crollius H."/>
            <person name="Montfort J."/>
            <person name="Robinson-Rechavi M."/>
            <person name="Bouchez O."/>
            <person name="Lampietro C."/>
            <person name="Lopez Roques C."/>
            <person name="Donnadieu C."/>
            <person name="Postlethwait J."/>
            <person name="Bobe J."/>
            <person name="Dillon D."/>
            <person name="Chandos A."/>
            <person name="von Hippel F."/>
            <person name="Guiguen Y."/>
        </authorList>
    </citation>
    <scope>NUCLEOTIDE SEQUENCE</scope>
    <source>
        <strain evidence="1">YG-Jan2019</strain>
    </source>
</reference>
<name>A0ACC2GR55_DALPE</name>
<protein>
    <submittedName>
        <fullName evidence="1">Uncharacterized protein</fullName>
    </submittedName>
</protein>
<organism evidence="1 2">
    <name type="scientific">Dallia pectoralis</name>
    <name type="common">Alaska blackfish</name>
    <dbReference type="NCBI Taxonomy" id="75939"/>
    <lineage>
        <taxon>Eukaryota</taxon>
        <taxon>Metazoa</taxon>
        <taxon>Chordata</taxon>
        <taxon>Craniata</taxon>
        <taxon>Vertebrata</taxon>
        <taxon>Euteleostomi</taxon>
        <taxon>Actinopterygii</taxon>
        <taxon>Neopterygii</taxon>
        <taxon>Teleostei</taxon>
        <taxon>Protacanthopterygii</taxon>
        <taxon>Esociformes</taxon>
        <taxon>Umbridae</taxon>
        <taxon>Dallia</taxon>
    </lineage>
</organism>
<evidence type="ECO:0000313" key="2">
    <source>
        <dbReference type="Proteomes" id="UP001157502"/>
    </source>
</evidence>
<dbReference type="Proteomes" id="UP001157502">
    <property type="component" value="Chromosome 10"/>
</dbReference>
<dbReference type="EMBL" id="CM055737">
    <property type="protein sequence ID" value="KAJ8006037.1"/>
    <property type="molecule type" value="Genomic_DNA"/>
</dbReference>
<proteinExistence type="predicted"/>
<evidence type="ECO:0000313" key="1">
    <source>
        <dbReference type="EMBL" id="KAJ8006037.1"/>
    </source>
</evidence>
<sequence length="186" mass="19611">MDEGDRRCPLVLSGCSRFSLKIFTRSSFRPMCFAMGGTASVSTPTPACWAMAAPSRPPGTAERPRPSDRSAPTDLRVPQPPSADERCIQSARVRCDRQMDGGAQEGVPSSHLLKAVTASLAQHSPGRPVPSCLAQLSPVYCISSSSAVARSTSVSCSSSLAVQDRSSRIQGNSPVRQSTVESSKTA</sequence>
<accession>A0ACC2GR55</accession>